<organism evidence="2 3">
    <name type="scientific">Psychroserpens luteus</name>
    <dbReference type="NCBI Taxonomy" id="1434066"/>
    <lineage>
        <taxon>Bacteria</taxon>
        <taxon>Pseudomonadati</taxon>
        <taxon>Bacteroidota</taxon>
        <taxon>Flavobacteriia</taxon>
        <taxon>Flavobacteriales</taxon>
        <taxon>Flavobacteriaceae</taxon>
        <taxon>Psychroserpens</taxon>
    </lineage>
</organism>
<gene>
    <name evidence="2" type="primary">ligD</name>
    <name evidence="2" type="ORF">ACFS29_02890</name>
</gene>
<reference evidence="3" key="1">
    <citation type="journal article" date="2019" name="Int. J. Syst. Evol. Microbiol.">
        <title>The Global Catalogue of Microorganisms (GCM) 10K type strain sequencing project: providing services to taxonomists for standard genome sequencing and annotation.</title>
        <authorList>
            <consortium name="The Broad Institute Genomics Platform"/>
            <consortium name="The Broad Institute Genome Sequencing Center for Infectious Disease"/>
            <person name="Wu L."/>
            <person name="Ma J."/>
        </authorList>
    </citation>
    <scope>NUCLEOTIDE SEQUENCE [LARGE SCALE GENOMIC DNA]</scope>
    <source>
        <strain evidence="3">KCTC 32514</strain>
    </source>
</reference>
<dbReference type="PANTHER" id="PTHR42705">
    <property type="entry name" value="BIFUNCTIONAL NON-HOMOLOGOUS END JOINING PROTEIN LIGD"/>
    <property type="match status" value="1"/>
</dbReference>
<dbReference type="GO" id="GO:0003910">
    <property type="term" value="F:DNA ligase (ATP) activity"/>
    <property type="evidence" value="ECO:0007669"/>
    <property type="project" value="UniProtKB-EC"/>
</dbReference>
<accession>A0ABW5ZRN9</accession>
<feature type="domain" description="DNA ligase D polymerase" evidence="1">
    <location>
        <begin position="25"/>
        <end position="277"/>
    </location>
</feature>
<name>A0ABW5ZRN9_9FLAO</name>
<dbReference type="Gene3D" id="3.90.920.10">
    <property type="entry name" value="DNA primase, PRIM domain"/>
    <property type="match status" value="1"/>
</dbReference>
<comment type="caution">
    <text evidence="2">The sequence shown here is derived from an EMBL/GenBank/DDBJ whole genome shotgun (WGS) entry which is preliminary data.</text>
</comment>
<proteinExistence type="predicted"/>
<dbReference type="CDD" id="cd04861">
    <property type="entry name" value="LigD_Pol_like"/>
    <property type="match status" value="1"/>
</dbReference>
<evidence type="ECO:0000259" key="1">
    <source>
        <dbReference type="Pfam" id="PF21686"/>
    </source>
</evidence>
<evidence type="ECO:0000313" key="2">
    <source>
        <dbReference type="EMBL" id="MFD2914571.1"/>
    </source>
</evidence>
<dbReference type="InterPro" id="IPR052171">
    <property type="entry name" value="NHEJ_LigD"/>
</dbReference>
<keyword evidence="3" id="KW-1185">Reference proteome</keyword>
<dbReference type="RefSeq" id="WP_194507746.1">
    <property type="nucleotide sequence ID" value="NZ_JADILU010000003.1"/>
</dbReference>
<dbReference type="NCBIfam" id="TIGR02778">
    <property type="entry name" value="ligD_pol"/>
    <property type="match status" value="1"/>
</dbReference>
<dbReference type="SUPFAM" id="SSF56747">
    <property type="entry name" value="Prim-pol domain"/>
    <property type="match status" value="1"/>
</dbReference>
<keyword evidence="2" id="KW-0436">Ligase</keyword>
<dbReference type="InterPro" id="IPR014145">
    <property type="entry name" value="LigD_pol_dom"/>
</dbReference>
<dbReference type="PANTHER" id="PTHR42705:SF2">
    <property type="entry name" value="BIFUNCTIONAL NON-HOMOLOGOUS END JOINING PROTEIN LIGD"/>
    <property type="match status" value="1"/>
</dbReference>
<dbReference type="Pfam" id="PF21686">
    <property type="entry name" value="LigD_Prim-Pol"/>
    <property type="match status" value="1"/>
</dbReference>
<sequence>MKTDDHNIKITHKDKILFPNSKIIKHDLMAYYEKIANYLLPYLKSHPLTMQRFPNGITEDGFFQKNASQYFPDWIKTEDIRKVGGWVNQVICDNKETLLYLVNQYVITFHISLSTIDNMEYPDKLIFDLDPPKEDFALAIEGAKALRLLLENDLGFKSFLMTTGSKGLHVIVPLKQKEDFNEVHTFAKSISNHIAIQNPTKFTTAIRKNKREGRLYIDYLRNSYGQTSVAPYSVRAIENAPLATPIYWSELDDEKLNAQFCNIKNIFKRLEQIEDPWKDFSTSGKRIKNARKKLELLVK</sequence>
<dbReference type="EC" id="6.5.1.1" evidence="2"/>
<dbReference type="EMBL" id="JBHUOS010000001">
    <property type="protein sequence ID" value="MFD2914571.1"/>
    <property type="molecule type" value="Genomic_DNA"/>
</dbReference>
<evidence type="ECO:0000313" key="3">
    <source>
        <dbReference type="Proteomes" id="UP001597548"/>
    </source>
</evidence>
<protein>
    <submittedName>
        <fullName evidence="2">Non-homologous end-joining DNA ligase</fullName>
        <ecNumber evidence="2">6.5.1.1</ecNumber>
    </submittedName>
</protein>
<dbReference type="Proteomes" id="UP001597548">
    <property type="component" value="Unassembled WGS sequence"/>
</dbReference>